<organism evidence="2 3">
    <name type="scientific">Glomus cerebriforme</name>
    <dbReference type="NCBI Taxonomy" id="658196"/>
    <lineage>
        <taxon>Eukaryota</taxon>
        <taxon>Fungi</taxon>
        <taxon>Fungi incertae sedis</taxon>
        <taxon>Mucoromycota</taxon>
        <taxon>Glomeromycotina</taxon>
        <taxon>Glomeromycetes</taxon>
        <taxon>Glomerales</taxon>
        <taxon>Glomeraceae</taxon>
        <taxon>Glomus</taxon>
    </lineage>
</organism>
<accession>A0A397SPK7</accession>
<dbReference type="Pfam" id="PF24209">
    <property type="entry name" value="DUF7431"/>
    <property type="match status" value="1"/>
</dbReference>
<protein>
    <recommendedName>
        <fullName evidence="1">DUF7431 domain-containing protein</fullName>
    </recommendedName>
</protein>
<dbReference type="InterPro" id="IPR055854">
    <property type="entry name" value="DUF7431"/>
</dbReference>
<dbReference type="EMBL" id="QKYT01000340">
    <property type="protein sequence ID" value="RIA86849.1"/>
    <property type="molecule type" value="Genomic_DNA"/>
</dbReference>
<sequence>LRDQILSLVEKQILHTNIEDCVYHLFGHASSKVFNLNIPENILELLQNKDADCSIFATVIDKKEKDIFNCQIIWPPNEDPRLLIHCVQKKFKKRECKLKIKWMVIGYDLNFNFNYSDFNVKLKVLKNVFNTSNYQASKSLDLEYDPLVLCFGIPVLNKLDPSNNSLVIGHHFFNDKENRKIGPYLFSYCLEKKHHVNLPDFTFHTLIISNYPYSDNYGILSFKRSNKISNLLNFNLKPNPKFNRETKTS</sequence>
<proteinExistence type="predicted"/>
<dbReference type="OrthoDB" id="2351090at2759"/>
<gene>
    <name evidence="2" type="ORF">C1645_828628</name>
</gene>
<feature type="non-terminal residue" evidence="2">
    <location>
        <position position="1"/>
    </location>
</feature>
<evidence type="ECO:0000259" key="1">
    <source>
        <dbReference type="Pfam" id="PF24209"/>
    </source>
</evidence>
<evidence type="ECO:0000313" key="2">
    <source>
        <dbReference type="EMBL" id="RIA86849.1"/>
    </source>
</evidence>
<comment type="caution">
    <text evidence="2">The sequence shown here is derived from an EMBL/GenBank/DDBJ whole genome shotgun (WGS) entry which is preliminary data.</text>
</comment>
<feature type="domain" description="DUF7431" evidence="1">
    <location>
        <begin position="13"/>
        <end position="242"/>
    </location>
</feature>
<dbReference type="Proteomes" id="UP000265703">
    <property type="component" value="Unassembled WGS sequence"/>
</dbReference>
<name>A0A397SPK7_9GLOM</name>
<reference evidence="2 3" key="1">
    <citation type="submission" date="2018-06" db="EMBL/GenBank/DDBJ databases">
        <title>Comparative genomics reveals the genomic features of Rhizophagus irregularis, R. cerebriforme, R. diaphanum and Gigaspora rosea, and their symbiotic lifestyle signature.</title>
        <authorList>
            <person name="Morin E."/>
            <person name="San Clemente H."/>
            <person name="Chen E.C.H."/>
            <person name="De La Providencia I."/>
            <person name="Hainaut M."/>
            <person name="Kuo A."/>
            <person name="Kohler A."/>
            <person name="Murat C."/>
            <person name="Tang N."/>
            <person name="Roy S."/>
            <person name="Loubradou J."/>
            <person name="Henrissat B."/>
            <person name="Grigoriev I.V."/>
            <person name="Corradi N."/>
            <person name="Roux C."/>
            <person name="Martin F.M."/>
        </authorList>
    </citation>
    <scope>NUCLEOTIDE SEQUENCE [LARGE SCALE GENOMIC DNA]</scope>
    <source>
        <strain evidence="2 3">DAOM 227022</strain>
    </source>
</reference>
<evidence type="ECO:0000313" key="3">
    <source>
        <dbReference type="Proteomes" id="UP000265703"/>
    </source>
</evidence>
<dbReference type="AlphaFoldDB" id="A0A397SPK7"/>
<keyword evidence="3" id="KW-1185">Reference proteome</keyword>